<accession>A0A7W8ALL2</accession>
<name>A0A7W8ALL2_9HYPH</name>
<organism evidence="1 2">
    <name type="scientific">Pseudochrobactrum saccharolyticum</name>
    <dbReference type="NCBI Taxonomy" id="354352"/>
    <lineage>
        <taxon>Bacteria</taxon>
        <taxon>Pseudomonadati</taxon>
        <taxon>Pseudomonadota</taxon>
        <taxon>Alphaproteobacteria</taxon>
        <taxon>Hyphomicrobiales</taxon>
        <taxon>Brucellaceae</taxon>
        <taxon>Pseudochrobactrum</taxon>
    </lineage>
</organism>
<dbReference type="AlphaFoldDB" id="A0A7W8ALL2"/>
<proteinExistence type="predicted"/>
<evidence type="ECO:0000313" key="2">
    <source>
        <dbReference type="Proteomes" id="UP000531231"/>
    </source>
</evidence>
<gene>
    <name evidence="1" type="ORF">HNQ68_003143</name>
</gene>
<reference evidence="1 2" key="1">
    <citation type="submission" date="2020-08" db="EMBL/GenBank/DDBJ databases">
        <title>Genomic Encyclopedia of Type Strains, Phase IV (KMG-IV): sequencing the most valuable type-strain genomes for metagenomic binning, comparative biology and taxonomic classification.</title>
        <authorList>
            <person name="Goeker M."/>
        </authorList>
    </citation>
    <scope>NUCLEOTIDE SEQUENCE [LARGE SCALE GENOMIC DNA]</scope>
    <source>
        <strain evidence="1 2">DSM 25620</strain>
    </source>
</reference>
<keyword evidence="2" id="KW-1185">Reference proteome</keyword>
<evidence type="ECO:0000313" key="1">
    <source>
        <dbReference type="EMBL" id="MBB5092586.1"/>
    </source>
</evidence>
<comment type="caution">
    <text evidence="1">The sequence shown here is derived from an EMBL/GenBank/DDBJ whole genome shotgun (WGS) entry which is preliminary data.</text>
</comment>
<dbReference type="EMBL" id="JACHIL010000006">
    <property type="protein sequence ID" value="MBB5092586.1"/>
    <property type="molecule type" value="Genomic_DNA"/>
</dbReference>
<dbReference type="Proteomes" id="UP000531231">
    <property type="component" value="Unassembled WGS sequence"/>
</dbReference>
<sequence length="132" mass="15185">MPNGSNDIGVRYSQIAYFCEFLDGHPAVDGYTRRDDIVFDVQLKNMNAITILICNEYTCSLARVIEFVARFGPLHIITVGGNWNSYTTDAKEFCLEAELGLYSGRELYRALFRREYWSFHFTDKDGNPVYGE</sequence>
<protein>
    <submittedName>
        <fullName evidence="1">Uncharacterized protein</fullName>
    </submittedName>
</protein>